<dbReference type="Proteomes" id="UP000681340">
    <property type="component" value="Unassembled WGS sequence"/>
</dbReference>
<feature type="domain" description="PET hydrolase/cutinase-like" evidence="3">
    <location>
        <begin position="50"/>
        <end position="241"/>
    </location>
</feature>
<feature type="compositionally biased region" description="Basic and acidic residues" evidence="1">
    <location>
        <begin position="66"/>
        <end position="79"/>
    </location>
</feature>
<evidence type="ECO:0000313" key="4">
    <source>
        <dbReference type="EMBL" id="GIM72615.1"/>
    </source>
</evidence>
<reference evidence="4" key="1">
    <citation type="submission" date="2021-03" db="EMBL/GenBank/DDBJ databases">
        <title>Whole genome shotgun sequence of Actinoplanes auranticolor NBRC 12245.</title>
        <authorList>
            <person name="Komaki H."/>
            <person name="Tamura T."/>
        </authorList>
    </citation>
    <scope>NUCLEOTIDE SEQUENCE</scope>
    <source>
        <strain evidence="4">NBRC 12245</strain>
    </source>
</reference>
<protein>
    <recommendedName>
        <fullName evidence="3">PET hydrolase/cutinase-like domain-containing protein</fullName>
    </recommendedName>
</protein>
<dbReference type="PANTHER" id="PTHR33428:SF14">
    <property type="entry name" value="CARBOXYLESTERASE TYPE B DOMAIN-CONTAINING PROTEIN"/>
    <property type="match status" value="1"/>
</dbReference>
<feature type="signal peptide" evidence="2">
    <location>
        <begin position="1"/>
        <end position="23"/>
    </location>
</feature>
<dbReference type="InterPro" id="IPR041127">
    <property type="entry name" value="PET_hydrolase/cutinase-like"/>
</dbReference>
<keyword evidence="5" id="KW-1185">Reference proteome</keyword>
<evidence type="ECO:0000256" key="1">
    <source>
        <dbReference type="SAM" id="MobiDB-lite"/>
    </source>
</evidence>
<keyword evidence="2" id="KW-0732">Signal</keyword>
<feature type="chain" id="PRO_5037069580" description="PET hydrolase/cutinase-like domain-containing protein" evidence="2">
    <location>
        <begin position="24"/>
        <end position="308"/>
    </location>
</feature>
<dbReference type="AlphaFoldDB" id="A0A919SH36"/>
<comment type="caution">
    <text evidence="4">The sequence shown here is derived from an EMBL/GenBank/DDBJ whole genome shotgun (WGS) entry which is preliminary data.</text>
</comment>
<dbReference type="PROSITE" id="PS51257">
    <property type="entry name" value="PROKAR_LIPOPROTEIN"/>
    <property type="match status" value="1"/>
</dbReference>
<evidence type="ECO:0000256" key="2">
    <source>
        <dbReference type="SAM" id="SignalP"/>
    </source>
</evidence>
<feature type="region of interest" description="Disordered" evidence="1">
    <location>
        <begin position="23"/>
        <end position="79"/>
    </location>
</feature>
<gene>
    <name evidence="4" type="ORF">Aau02nite_51870</name>
</gene>
<sequence>MGRRTVALLLAAVCATGALTSCSAEPAREAPPSPLASAEPVPESSPAPTLESSPAPTRGRAPSRPFEVETRKLKLSRGNDRPLPTTVWYPATGDGPFPVVVFSHGLTARPGDYAGILARWARAGFVVAAPAYPHTSAGVADFNVIDLLNQPADASSVLTQILALDGEAGDPLRGRLDRDHVAAAGHSGGGVTTLGMLSGNRDERLTAAVVLAGRQVLPGTFTGPALPVLFVHGELDQTVRYADGRAAFSAVPWPKALLTLPDAGHVVTSGEEFDLVADATTDFWRWSLYGDAGAGRRLERRDNLDSDF</sequence>
<dbReference type="RefSeq" id="WP_212991128.1">
    <property type="nucleotide sequence ID" value="NZ_BAABEA010000002.1"/>
</dbReference>
<accession>A0A919SH36</accession>
<feature type="compositionally biased region" description="Low complexity" evidence="1">
    <location>
        <begin position="35"/>
        <end position="48"/>
    </location>
</feature>
<dbReference type="Pfam" id="PF12740">
    <property type="entry name" value="PETase"/>
    <property type="match status" value="1"/>
</dbReference>
<dbReference type="Gene3D" id="3.40.50.1820">
    <property type="entry name" value="alpha/beta hydrolase"/>
    <property type="match status" value="1"/>
</dbReference>
<dbReference type="PANTHER" id="PTHR33428">
    <property type="entry name" value="CHLOROPHYLLASE-2, CHLOROPLASTIC"/>
    <property type="match status" value="1"/>
</dbReference>
<evidence type="ECO:0000259" key="3">
    <source>
        <dbReference type="Pfam" id="PF12740"/>
    </source>
</evidence>
<organism evidence="4 5">
    <name type="scientific">Actinoplanes auranticolor</name>
    <dbReference type="NCBI Taxonomy" id="47988"/>
    <lineage>
        <taxon>Bacteria</taxon>
        <taxon>Bacillati</taxon>
        <taxon>Actinomycetota</taxon>
        <taxon>Actinomycetes</taxon>
        <taxon>Micromonosporales</taxon>
        <taxon>Micromonosporaceae</taxon>
        <taxon>Actinoplanes</taxon>
    </lineage>
</organism>
<evidence type="ECO:0000313" key="5">
    <source>
        <dbReference type="Proteomes" id="UP000681340"/>
    </source>
</evidence>
<dbReference type="SUPFAM" id="SSF53474">
    <property type="entry name" value="alpha/beta-Hydrolases"/>
    <property type="match status" value="1"/>
</dbReference>
<name>A0A919SH36_9ACTN</name>
<dbReference type="EMBL" id="BOQL01000042">
    <property type="protein sequence ID" value="GIM72615.1"/>
    <property type="molecule type" value="Genomic_DNA"/>
</dbReference>
<proteinExistence type="predicted"/>
<dbReference type="InterPro" id="IPR029058">
    <property type="entry name" value="AB_hydrolase_fold"/>
</dbReference>